<dbReference type="GO" id="GO:0003987">
    <property type="term" value="F:acetate-CoA ligase activity"/>
    <property type="evidence" value="ECO:0007669"/>
    <property type="project" value="TreeGrafter"/>
</dbReference>
<dbReference type="Pfam" id="PF16177">
    <property type="entry name" value="ACAS_N"/>
    <property type="match status" value="1"/>
</dbReference>
<dbReference type="GO" id="GO:0006085">
    <property type="term" value="P:acetyl-CoA biosynthetic process"/>
    <property type="evidence" value="ECO:0007669"/>
    <property type="project" value="TreeGrafter"/>
</dbReference>
<accession>A0AAQ4CRK1</accession>
<dbReference type="PROSITE" id="PS00455">
    <property type="entry name" value="AMP_BINDING"/>
    <property type="match status" value="1"/>
</dbReference>
<dbReference type="InterPro" id="IPR045851">
    <property type="entry name" value="AMP-bd_C_sf"/>
</dbReference>
<dbReference type="InterPro" id="IPR042099">
    <property type="entry name" value="ANL_N_sf"/>
</dbReference>
<evidence type="ECO:0000256" key="2">
    <source>
        <dbReference type="ARBA" id="ARBA00022598"/>
    </source>
</evidence>
<dbReference type="GeneID" id="68866175"/>
<evidence type="ECO:0000256" key="1">
    <source>
        <dbReference type="ARBA" id="ARBA00006432"/>
    </source>
</evidence>
<dbReference type="InterPro" id="IPR020845">
    <property type="entry name" value="AMP-binding_CS"/>
</dbReference>
<gene>
    <name evidence="8" type="ORF">SACC_14490</name>
</gene>
<organism evidence="8 9">
    <name type="scientific">Saccharolobus caldissimus</name>
    <dbReference type="NCBI Taxonomy" id="1702097"/>
    <lineage>
        <taxon>Archaea</taxon>
        <taxon>Thermoproteota</taxon>
        <taxon>Thermoprotei</taxon>
        <taxon>Sulfolobales</taxon>
        <taxon>Sulfolobaceae</taxon>
        <taxon>Saccharolobus</taxon>
    </lineage>
</organism>
<evidence type="ECO:0000259" key="7">
    <source>
        <dbReference type="Pfam" id="PF16177"/>
    </source>
</evidence>
<feature type="domain" description="AMP-binding enzyme C-terminal" evidence="6">
    <location>
        <begin position="507"/>
        <end position="578"/>
    </location>
</feature>
<dbReference type="Pfam" id="PF13193">
    <property type="entry name" value="AMP-binding_C"/>
    <property type="match status" value="1"/>
</dbReference>
<evidence type="ECO:0000313" key="8">
    <source>
        <dbReference type="EMBL" id="BDB98432.1"/>
    </source>
</evidence>
<dbReference type="Proteomes" id="UP001319921">
    <property type="component" value="Chromosome"/>
</dbReference>
<dbReference type="InterPro" id="IPR032387">
    <property type="entry name" value="ACAS_N"/>
</dbReference>
<dbReference type="AlphaFoldDB" id="A0AAQ4CRK1"/>
<sequence>MELYSLSKIRKFIKEVEENPLKFWWETRKMIKWIVEPKDVAEGDPPKIKWYIGGKSNICWNAIDVNLDENKDKVAFYYMNENGFTKAITYWDLFYEVNRVSYLLKELGVKKGDTVSLLMPNIPEALYFALAIYRLGGIIAMHYLGLSPQTFAERLNDSGSKILVTASKGFRNGSEIRIKDYVDKVLSEYKTPVEKVIVVGRGFSDFNLVQNRDLLYEDIAPKGKIYVKPEEIESNDPVIIAYTSGTTGKPKGIYSSLAYIVASTWALKAVLGFREGEDVIWILSDLGWLTWGGNIHFIPQKRLTGVIFEGFIGYKRELFSRVIERFNVNLVWMPTTLLNMLKSLGEESVKAGDISSLRLILNTGEPLNPGTWQWLRENMPDVVIADSYWMTEYGFPIAATPFGLGEIPYKPGSAGLKFFGVKVVDDDGKPLPPNQKGYIVLSMLNPAMGRLWNDPDMERFIKIYTSRFPNYVYTGDYGFYDNDGYLYVLGRVDDIILAGGNRVGTMEIEGILVSNPDIAEAAVVGYNRNNNYRVAAFIVPKAGINISIDSVRNYLRDKGYSVDDIFIVRRLPKTKSAKIMRRLLRALLSNEPLGDISALDDINVLNELRAVINK</sequence>
<keyword evidence="9" id="KW-1185">Reference proteome</keyword>
<dbReference type="PANTHER" id="PTHR24095:SF232">
    <property type="entry name" value="ACETYL-COENZYME A SYNTHETASE"/>
    <property type="match status" value="1"/>
</dbReference>
<evidence type="ECO:0000256" key="3">
    <source>
        <dbReference type="ARBA" id="ARBA00022741"/>
    </source>
</evidence>
<dbReference type="InterPro" id="IPR000873">
    <property type="entry name" value="AMP-dep_synth/lig_dom"/>
</dbReference>
<dbReference type="Gene3D" id="3.40.50.12780">
    <property type="entry name" value="N-terminal domain of ligase-like"/>
    <property type="match status" value="1"/>
</dbReference>
<evidence type="ECO:0000259" key="6">
    <source>
        <dbReference type="Pfam" id="PF13193"/>
    </source>
</evidence>
<feature type="domain" description="Acetyl-coenzyme A synthetase N-terminal" evidence="7">
    <location>
        <begin position="10"/>
        <end position="62"/>
    </location>
</feature>
<protein>
    <submittedName>
        <fullName evidence="8">AMP-dependent synthetase</fullName>
    </submittedName>
</protein>
<dbReference type="PANTHER" id="PTHR24095">
    <property type="entry name" value="ACETYL-COENZYME A SYNTHETASE"/>
    <property type="match status" value="1"/>
</dbReference>
<evidence type="ECO:0000259" key="5">
    <source>
        <dbReference type="Pfam" id="PF00501"/>
    </source>
</evidence>
<evidence type="ECO:0000256" key="4">
    <source>
        <dbReference type="ARBA" id="ARBA00022840"/>
    </source>
</evidence>
<dbReference type="InterPro" id="IPR025110">
    <property type="entry name" value="AMP-bd_C"/>
</dbReference>
<keyword evidence="4" id="KW-0067">ATP-binding</keyword>
<comment type="similarity">
    <text evidence="1">Belongs to the ATP-dependent AMP-binding enzyme family.</text>
</comment>
<dbReference type="RefSeq" id="WP_229572303.1">
    <property type="nucleotide sequence ID" value="NZ_AP025226.1"/>
</dbReference>
<dbReference type="KEGG" id="scas:SACC_14490"/>
<dbReference type="Pfam" id="PF00501">
    <property type="entry name" value="AMP-binding"/>
    <property type="match status" value="1"/>
</dbReference>
<feature type="domain" description="AMP-dependent synthetase/ligase" evidence="5">
    <location>
        <begin position="67"/>
        <end position="442"/>
    </location>
</feature>
<evidence type="ECO:0000313" key="9">
    <source>
        <dbReference type="Proteomes" id="UP001319921"/>
    </source>
</evidence>
<reference evidence="8 9" key="1">
    <citation type="journal article" date="2022" name="Microbiol. Resour. Announc.">
        <title>Complete Genome Sequence of the Hyperthermophilic and Acidophilic Archaeon Saccharolobus caldissimus Strain HS-3T.</title>
        <authorList>
            <person name="Sakai H.D."/>
            <person name="Kurosawa N."/>
        </authorList>
    </citation>
    <scope>NUCLEOTIDE SEQUENCE [LARGE SCALE GENOMIC DNA]</scope>
    <source>
        <strain evidence="8 9">JCM32116</strain>
    </source>
</reference>
<dbReference type="Gene3D" id="3.30.300.30">
    <property type="match status" value="1"/>
</dbReference>
<keyword evidence="2" id="KW-0436">Ligase</keyword>
<dbReference type="SUPFAM" id="SSF56801">
    <property type="entry name" value="Acetyl-CoA synthetase-like"/>
    <property type="match status" value="1"/>
</dbReference>
<name>A0AAQ4CRK1_9CREN</name>
<dbReference type="GO" id="GO:0005524">
    <property type="term" value="F:ATP binding"/>
    <property type="evidence" value="ECO:0007669"/>
    <property type="project" value="UniProtKB-KW"/>
</dbReference>
<dbReference type="EMBL" id="AP025226">
    <property type="protein sequence ID" value="BDB98432.1"/>
    <property type="molecule type" value="Genomic_DNA"/>
</dbReference>
<proteinExistence type="inferred from homology"/>
<keyword evidence="3" id="KW-0547">Nucleotide-binding</keyword>